<dbReference type="RefSeq" id="XP_052945331.1">
    <property type="nucleotide sequence ID" value="XM_053092852.1"/>
</dbReference>
<evidence type="ECO:0000256" key="1">
    <source>
        <dbReference type="SAM" id="MobiDB-lite"/>
    </source>
</evidence>
<feature type="region of interest" description="Disordered" evidence="1">
    <location>
        <begin position="183"/>
        <end position="221"/>
    </location>
</feature>
<sequence length="221" mass="24142">MVHPLHGLSQAIHQDHLSPPCKFFLYSTIVPHSIDTLGEVWEVRLYATVGGELELWVSTIGMNELPAEGNVLAEAIKGGMLHVVLKGKQGLQKETKLELQFLRAEEQPITIRLEPEEDESGGTELLEAAFSLLNWKPTGGGSSDKAELRSLRNQIAKKDAEISELQTKVISLKSTVLRAATEENKKKALVSPKKPVGASTLQPNAKRRKAVADEFAGSDSD</sequence>
<organism evidence="2 3">
    <name type="scientific">Dioszegia hungarica</name>
    <dbReference type="NCBI Taxonomy" id="4972"/>
    <lineage>
        <taxon>Eukaryota</taxon>
        <taxon>Fungi</taxon>
        <taxon>Dikarya</taxon>
        <taxon>Basidiomycota</taxon>
        <taxon>Agaricomycotina</taxon>
        <taxon>Tremellomycetes</taxon>
        <taxon>Tremellales</taxon>
        <taxon>Bulleribasidiaceae</taxon>
        <taxon>Dioszegia</taxon>
    </lineage>
</organism>
<reference evidence="2" key="1">
    <citation type="journal article" date="2022" name="G3 (Bethesda)">
        <title>High quality genome of the basidiomycete yeast Dioszegia hungarica PDD-24b-2 isolated from cloud water.</title>
        <authorList>
            <person name="Jarrige D."/>
            <person name="Haridas S."/>
            <person name="Bleykasten-Grosshans C."/>
            <person name="Joly M."/>
            <person name="Nadalig T."/>
            <person name="Sancelme M."/>
            <person name="Vuilleumier S."/>
            <person name="Grigoriev I.V."/>
            <person name="Amato P."/>
            <person name="Bringel F."/>
        </authorList>
    </citation>
    <scope>NUCLEOTIDE SEQUENCE</scope>
    <source>
        <strain evidence="2">PDD-24b-2</strain>
    </source>
</reference>
<dbReference type="GeneID" id="77732057"/>
<accession>A0AA38H9W9</accession>
<evidence type="ECO:0000313" key="3">
    <source>
        <dbReference type="Proteomes" id="UP001164286"/>
    </source>
</evidence>
<protein>
    <submittedName>
        <fullName evidence="2">Uncharacterized protein</fullName>
    </submittedName>
</protein>
<dbReference type="EMBL" id="JAKWFO010000005">
    <property type="protein sequence ID" value="KAI9635554.1"/>
    <property type="molecule type" value="Genomic_DNA"/>
</dbReference>
<gene>
    <name evidence="2" type="ORF">MKK02DRAFT_44244</name>
</gene>
<dbReference type="AlphaFoldDB" id="A0AA38H9W9"/>
<comment type="caution">
    <text evidence="2">The sequence shown here is derived from an EMBL/GenBank/DDBJ whole genome shotgun (WGS) entry which is preliminary data.</text>
</comment>
<name>A0AA38H9W9_9TREE</name>
<proteinExistence type="predicted"/>
<keyword evidence="3" id="KW-1185">Reference proteome</keyword>
<dbReference type="Proteomes" id="UP001164286">
    <property type="component" value="Unassembled WGS sequence"/>
</dbReference>
<evidence type="ECO:0000313" key="2">
    <source>
        <dbReference type="EMBL" id="KAI9635554.1"/>
    </source>
</evidence>